<dbReference type="Proteomes" id="UP000637513">
    <property type="component" value="Unassembled WGS sequence"/>
</dbReference>
<dbReference type="Gene3D" id="3.40.470.10">
    <property type="entry name" value="Uracil-DNA glycosylase-like domain"/>
    <property type="match status" value="1"/>
</dbReference>
<feature type="domain" description="Uracil-DNA glycosylase-like" evidence="1">
    <location>
        <begin position="19"/>
        <end position="169"/>
    </location>
</feature>
<comment type="caution">
    <text evidence="2">The sequence shown here is derived from an EMBL/GenBank/DDBJ whole genome shotgun (WGS) entry which is preliminary data.</text>
</comment>
<accession>A0ABR7MUG9</accession>
<reference evidence="2 3" key="1">
    <citation type="submission" date="2020-08" db="EMBL/GenBank/DDBJ databases">
        <title>Genome public.</title>
        <authorList>
            <person name="Liu C."/>
            <person name="Sun Q."/>
        </authorList>
    </citation>
    <scope>NUCLEOTIDE SEQUENCE [LARGE SCALE GENOMIC DNA]</scope>
    <source>
        <strain evidence="2 3">BX3</strain>
    </source>
</reference>
<name>A0ABR7MUG9_9FIRM</name>
<dbReference type="GO" id="GO:0033958">
    <property type="term" value="F:DNA-deoxyinosine glycosylase activity"/>
    <property type="evidence" value="ECO:0007669"/>
    <property type="project" value="UniProtKB-EC"/>
</dbReference>
<dbReference type="InterPro" id="IPR005122">
    <property type="entry name" value="Uracil-DNA_glycosylase-like"/>
</dbReference>
<dbReference type="SUPFAM" id="SSF52141">
    <property type="entry name" value="Uracil-DNA glycosylase-like"/>
    <property type="match status" value="1"/>
</dbReference>
<dbReference type="EMBL" id="JACRSW010000027">
    <property type="protein sequence ID" value="MBC8557447.1"/>
    <property type="molecule type" value="Genomic_DNA"/>
</dbReference>
<dbReference type="SMART" id="SM00986">
    <property type="entry name" value="UDG"/>
    <property type="match status" value="1"/>
</dbReference>
<gene>
    <name evidence="2" type="ORF">H8700_06980</name>
</gene>
<dbReference type="EC" id="3.2.2.15" evidence="2"/>
<evidence type="ECO:0000313" key="2">
    <source>
        <dbReference type="EMBL" id="MBC8557447.1"/>
    </source>
</evidence>
<organism evidence="2 3">
    <name type="scientific">Jutongia hominis</name>
    <dbReference type="NCBI Taxonomy" id="2763664"/>
    <lineage>
        <taxon>Bacteria</taxon>
        <taxon>Bacillati</taxon>
        <taxon>Bacillota</taxon>
        <taxon>Clostridia</taxon>
        <taxon>Lachnospirales</taxon>
        <taxon>Lachnospiraceae</taxon>
        <taxon>Jutongia</taxon>
    </lineage>
</organism>
<dbReference type="InterPro" id="IPR036895">
    <property type="entry name" value="Uracil-DNA_glycosylase-like_sf"/>
</dbReference>
<sequence>MPSTKQKKKQYETVKHTFEPVYDENSKILILGSFPSVKSREQAFYYGHPQNRFWKVIAKITGQEVPKTIEQKKRLLRSRHIAIWDVIDSCEIIGSSDSSIRNVKVNDIQSILKNSKIQAIYANGAKAYRLFQRYVTDVEGYPLHQLPSTSPANAAWDFERLCEAWKEIL</sequence>
<dbReference type="RefSeq" id="WP_249304612.1">
    <property type="nucleotide sequence ID" value="NZ_JACRSW010000027.1"/>
</dbReference>
<dbReference type="Pfam" id="PF03167">
    <property type="entry name" value="UDG"/>
    <property type="match status" value="1"/>
</dbReference>
<proteinExistence type="predicted"/>
<keyword evidence="3" id="KW-1185">Reference proteome</keyword>
<dbReference type="CDD" id="cd10032">
    <property type="entry name" value="UDG-F6_HDG"/>
    <property type="match status" value="1"/>
</dbReference>
<dbReference type="InterPro" id="IPR026353">
    <property type="entry name" value="Hypoxan-DNA_Glyclase"/>
</dbReference>
<evidence type="ECO:0000313" key="3">
    <source>
        <dbReference type="Proteomes" id="UP000637513"/>
    </source>
</evidence>
<protein>
    <submittedName>
        <fullName evidence="2">DNA-deoxyinosine glycosylase</fullName>
        <ecNumber evidence="2">3.2.2.15</ecNumber>
    </submittedName>
</protein>
<keyword evidence="2" id="KW-0326">Glycosidase</keyword>
<dbReference type="SMART" id="SM00987">
    <property type="entry name" value="UreE_C"/>
    <property type="match status" value="1"/>
</dbReference>
<keyword evidence="2" id="KW-0378">Hydrolase</keyword>
<dbReference type="NCBIfam" id="TIGR04274">
    <property type="entry name" value="hypoxanDNAglyco"/>
    <property type="match status" value="1"/>
</dbReference>
<evidence type="ECO:0000259" key="1">
    <source>
        <dbReference type="SMART" id="SM00986"/>
    </source>
</evidence>